<evidence type="ECO:0000313" key="4">
    <source>
        <dbReference type="RefSeq" id="XP_033581813.1"/>
    </source>
</evidence>
<feature type="compositionally biased region" description="Basic residues" evidence="1">
    <location>
        <begin position="1"/>
        <end position="11"/>
    </location>
</feature>
<proteinExistence type="predicted"/>
<evidence type="ECO:0000313" key="2">
    <source>
        <dbReference type="EMBL" id="KAF2814849.1"/>
    </source>
</evidence>
<dbReference type="AlphaFoldDB" id="A0A6A6Z2A1"/>
<protein>
    <submittedName>
        <fullName evidence="2 4">Uncharacterized protein</fullName>
    </submittedName>
</protein>
<evidence type="ECO:0000256" key="1">
    <source>
        <dbReference type="SAM" id="MobiDB-lite"/>
    </source>
</evidence>
<dbReference type="Proteomes" id="UP000504636">
    <property type="component" value="Unplaced"/>
</dbReference>
<accession>A0A6A6Z2A1</accession>
<evidence type="ECO:0000313" key="3">
    <source>
        <dbReference type="Proteomes" id="UP000504636"/>
    </source>
</evidence>
<organism evidence="2">
    <name type="scientific">Mytilinidion resinicola</name>
    <dbReference type="NCBI Taxonomy" id="574789"/>
    <lineage>
        <taxon>Eukaryota</taxon>
        <taxon>Fungi</taxon>
        <taxon>Dikarya</taxon>
        <taxon>Ascomycota</taxon>
        <taxon>Pezizomycotina</taxon>
        <taxon>Dothideomycetes</taxon>
        <taxon>Pleosporomycetidae</taxon>
        <taxon>Mytilinidiales</taxon>
        <taxon>Mytilinidiaceae</taxon>
        <taxon>Mytilinidion</taxon>
    </lineage>
</organism>
<gene>
    <name evidence="2 4" type="ORF">BDZ99DRAFT_185694</name>
</gene>
<reference evidence="4" key="3">
    <citation type="submission" date="2025-04" db="UniProtKB">
        <authorList>
            <consortium name="RefSeq"/>
        </authorList>
    </citation>
    <scope>IDENTIFICATION</scope>
    <source>
        <strain evidence="4">CBS 304.34</strain>
    </source>
</reference>
<reference evidence="4" key="2">
    <citation type="submission" date="2020-04" db="EMBL/GenBank/DDBJ databases">
        <authorList>
            <consortium name="NCBI Genome Project"/>
        </authorList>
    </citation>
    <scope>NUCLEOTIDE SEQUENCE</scope>
    <source>
        <strain evidence="4">CBS 304.34</strain>
    </source>
</reference>
<dbReference type="GeneID" id="54453986"/>
<feature type="region of interest" description="Disordered" evidence="1">
    <location>
        <begin position="1"/>
        <end position="44"/>
    </location>
</feature>
<reference evidence="2 4" key="1">
    <citation type="journal article" date="2020" name="Stud. Mycol.">
        <title>101 Dothideomycetes genomes: a test case for predicting lifestyles and emergence of pathogens.</title>
        <authorList>
            <person name="Haridas S."/>
            <person name="Albert R."/>
            <person name="Binder M."/>
            <person name="Bloem J."/>
            <person name="Labutti K."/>
            <person name="Salamov A."/>
            <person name="Andreopoulos B."/>
            <person name="Baker S."/>
            <person name="Barry K."/>
            <person name="Bills G."/>
            <person name="Bluhm B."/>
            <person name="Cannon C."/>
            <person name="Castanera R."/>
            <person name="Culley D."/>
            <person name="Daum C."/>
            <person name="Ezra D."/>
            <person name="Gonzalez J."/>
            <person name="Henrissat B."/>
            <person name="Kuo A."/>
            <person name="Liang C."/>
            <person name="Lipzen A."/>
            <person name="Lutzoni F."/>
            <person name="Magnuson J."/>
            <person name="Mondo S."/>
            <person name="Nolan M."/>
            <person name="Ohm R."/>
            <person name="Pangilinan J."/>
            <person name="Park H.-J."/>
            <person name="Ramirez L."/>
            <person name="Alfaro M."/>
            <person name="Sun H."/>
            <person name="Tritt A."/>
            <person name="Yoshinaga Y."/>
            <person name="Zwiers L.-H."/>
            <person name="Turgeon B."/>
            <person name="Goodwin S."/>
            <person name="Spatafora J."/>
            <person name="Crous P."/>
            <person name="Grigoriev I."/>
        </authorList>
    </citation>
    <scope>NUCLEOTIDE SEQUENCE</scope>
    <source>
        <strain evidence="2 4">CBS 304.34</strain>
    </source>
</reference>
<keyword evidence="3" id="KW-1185">Reference proteome</keyword>
<dbReference type="EMBL" id="MU003694">
    <property type="protein sequence ID" value="KAF2814849.1"/>
    <property type="molecule type" value="Genomic_DNA"/>
</dbReference>
<sequence>MQAKGARRRVNKAAYALPRAQTESPRRPGPMLSQRSRRSRPPLGRGECLGALTLGKRCVSLVCLLRPRNTSTLKTTHHAPVAPGGTCGLGAIRDGHDFDVLFAVSRRR</sequence>
<dbReference type="RefSeq" id="XP_033581813.1">
    <property type="nucleotide sequence ID" value="XM_033713093.1"/>
</dbReference>
<name>A0A6A6Z2A1_9PEZI</name>